<reference evidence="2 3" key="1">
    <citation type="submission" date="2019-01" db="EMBL/GenBank/DDBJ databases">
        <title>Complete genome sequencing of Aequorivita sp. H23M31.</title>
        <authorList>
            <person name="Bae J.-W."/>
        </authorList>
    </citation>
    <scope>NUCLEOTIDE SEQUENCE [LARGE SCALE GENOMIC DNA]</scope>
    <source>
        <strain evidence="2 3">H23M31</strain>
    </source>
</reference>
<evidence type="ECO:0000313" key="2">
    <source>
        <dbReference type="EMBL" id="QAA81578.1"/>
    </source>
</evidence>
<organism evidence="2 3">
    <name type="scientific">Aequorivita ciconiae</name>
    <dbReference type="NCBI Taxonomy" id="2494375"/>
    <lineage>
        <taxon>Bacteria</taxon>
        <taxon>Pseudomonadati</taxon>
        <taxon>Bacteroidota</taxon>
        <taxon>Flavobacteriia</taxon>
        <taxon>Flavobacteriales</taxon>
        <taxon>Flavobacteriaceae</taxon>
        <taxon>Aequorivita</taxon>
    </lineage>
</organism>
<dbReference type="EMBL" id="CP034951">
    <property type="protein sequence ID" value="QAA81578.1"/>
    <property type="molecule type" value="Genomic_DNA"/>
</dbReference>
<gene>
    <name evidence="2" type="ORF">EI546_07500</name>
</gene>
<name>A0A410G2S3_9FLAO</name>
<evidence type="ECO:0000313" key="3">
    <source>
        <dbReference type="Proteomes" id="UP000285517"/>
    </source>
</evidence>
<dbReference type="Proteomes" id="UP000285517">
    <property type="component" value="Chromosome"/>
</dbReference>
<dbReference type="OrthoDB" id="9811416at2"/>
<dbReference type="Pfam" id="PF07244">
    <property type="entry name" value="POTRA"/>
    <property type="match status" value="1"/>
</dbReference>
<keyword evidence="3" id="KW-1185">Reference proteome</keyword>
<evidence type="ECO:0000259" key="1">
    <source>
        <dbReference type="Pfam" id="PF07244"/>
    </source>
</evidence>
<sequence length="567" mass="65225">MKLKQPPYLFLYLNIISCFLIGINAQETTLIIKAEKPLSQGLRDSLQLQSSYNGFDMVKQKTDTVFLSLLHMGYIDSELRELKKQDDSTYIADFYLGRKYNTLKIYYSKNDFSPKELQKISSQITDTYFLLPFEKTPLSLTKLATIQNQKGNAFARVKLTEIEKDENDELTATLFLDHGNIRTVDSIAIKGYEKFPKSFLKYYAGIKKGKIFDRQKLIKKNENLNSLGFASSTKAPEALFRKDSTIVYFYLEKQNHNQFEGILGFATDEETQKLELNGYLNLQLNNNLNYGEQFLLNYKADGKEQVEFRTKATLPYLFATPFGVSAELKIFKRDSSFVTTEQQLRITYQINPSSQTYIGYRGFESSNLLDEILVGTPIEDSKSKFILSGANYIKNQNKRLFPIKTYLSLDFGLGNRESKKEKENQYLAETRLNNIFYLNHKNSIFAQLTANALFSETYLVNELFRFGGINSIRGFDENSIDASLFSVLNTEYRYQFNESVFAHSIIDFAYFENPTLDLRQKLYSFGFGLGLTTKAGLFRFIVANGSTQEQNFDLGNIKIHVSVTSRF</sequence>
<feature type="domain" description="POTRA" evidence="1">
    <location>
        <begin position="183"/>
        <end position="233"/>
    </location>
</feature>
<dbReference type="AlphaFoldDB" id="A0A410G2S3"/>
<dbReference type="KEGG" id="aev:EI546_07500"/>
<dbReference type="Gene3D" id="2.40.160.50">
    <property type="entry name" value="membrane protein fhac: a member of the omp85/tpsb transporter family"/>
    <property type="match status" value="1"/>
</dbReference>
<dbReference type="GO" id="GO:0019867">
    <property type="term" value="C:outer membrane"/>
    <property type="evidence" value="ECO:0007669"/>
    <property type="project" value="InterPro"/>
</dbReference>
<proteinExistence type="predicted"/>
<dbReference type="InterPro" id="IPR010827">
    <property type="entry name" value="BamA/TamA_POTRA"/>
</dbReference>
<protein>
    <recommendedName>
        <fullName evidence="1">POTRA domain-containing protein</fullName>
    </recommendedName>
</protein>
<dbReference type="RefSeq" id="WP_128249962.1">
    <property type="nucleotide sequence ID" value="NZ_CP034951.1"/>
</dbReference>
<accession>A0A410G2S3</accession>